<reference evidence="1 2" key="1">
    <citation type="submission" date="2020-07" db="EMBL/GenBank/DDBJ databases">
        <title>Telomere length de novo assembly of all 7 chromosomes of the fungus, Metarhizium brunneum, using a novel assembly pipeline.</title>
        <authorList>
            <person name="Saud z."/>
            <person name="Kortsinoglou A."/>
            <person name="Kouvelis V.N."/>
            <person name="Butt T.M."/>
        </authorList>
    </citation>
    <scope>NUCLEOTIDE SEQUENCE [LARGE SCALE GENOMIC DNA]</scope>
    <source>
        <strain evidence="1 2">4556</strain>
    </source>
</reference>
<gene>
    <name evidence="1" type="ORF">G6M90_00g079330</name>
</gene>
<name>A0A7D5Z2S0_9HYPO</name>
<dbReference type="RefSeq" id="XP_065987128.1">
    <property type="nucleotide sequence ID" value="XM_066131125.1"/>
</dbReference>
<protein>
    <submittedName>
        <fullName evidence="1">Uncharacterized protein</fullName>
    </submittedName>
</protein>
<sequence length="103" mass="11001">MNELFNPAGVKPRGGSPGLVVTEALKVMMDAFHQDTAQVTPGYAAGGASKTPAHQTRRPSWAEVGFTANESGIIWGLPRDSHVGMVVEKLSLRNFADIDLNPI</sequence>
<dbReference type="GeneID" id="90968023"/>
<keyword evidence="2" id="KW-1185">Reference proteome</keyword>
<evidence type="ECO:0000313" key="1">
    <source>
        <dbReference type="EMBL" id="QLI70925.1"/>
    </source>
</evidence>
<dbReference type="EMBL" id="CP058935">
    <property type="protein sequence ID" value="QLI70925.1"/>
    <property type="molecule type" value="Genomic_DNA"/>
</dbReference>
<proteinExistence type="predicted"/>
<evidence type="ECO:0000313" key="2">
    <source>
        <dbReference type="Proteomes" id="UP000510686"/>
    </source>
</evidence>
<dbReference type="KEGG" id="mbrn:90968023"/>
<accession>A0A7D5Z2S0</accession>
<dbReference type="AlphaFoldDB" id="A0A7D5Z2S0"/>
<organism evidence="1 2">
    <name type="scientific">Metarhizium brunneum</name>
    <dbReference type="NCBI Taxonomy" id="500148"/>
    <lineage>
        <taxon>Eukaryota</taxon>
        <taxon>Fungi</taxon>
        <taxon>Dikarya</taxon>
        <taxon>Ascomycota</taxon>
        <taxon>Pezizomycotina</taxon>
        <taxon>Sordariomycetes</taxon>
        <taxon>Hypocreomycetidae</taxon>
        <taxon>Hypocreales</taxon>
        <taxon>Clavicipitaceae</taxon>
        <taxon>Metarhizium</taxon>
    </lineage>
</organism>
<dbReference type="Proteomes" id="UP000510686">
    <property type="component" value="Chromosome 4"/>
</dbReference>